<sequence>MILILSSPTDHSTNRVSEWITRLGGHYIRLNDTLLYNADTPFDYGYRNGTEDVGLTVSGYSFRLSDIHIVWYRRWTSRDYLRGLHELTENKEWASNLVRHISVEIQTAGQFFLHLLRHKQWLDPPKATGAVRKHEVLTMAVEEGLLIPNTLVTNHRERAQSFLLENRRIVSKPLSEITFYNSDDFEFLCYTREIAEEDLLKLPAFFYPTLFQQLIERKLEIRTFYLDGECFSMAIFSGEGSKMDFRDLDMNRPVRMAPYRLPQPVEASIRRLMDRLGLSTGSLDLMLSTEGRLYFLEVNPVGQFGMTSYPCNYQLDKKIAEYLIAHDQ</sequence>
<dbReference type="Gene3D" id="3.30.470.20">
    <property type="entry name" value="ATP-grasp fold, B domain"/>
    <property type="match status" value="1"/>
</dbReference>
<dbReference type="EMBL" id="SODV01000002">
    <property type="protein sequence ID" value="TDW96963.1"/>
    <property type="molecule type" value="Genomic_DNA"/>
</dbReference>
<dbReference type="Proteomes" id="UP000294498">
    <property type="component" value="Unassembled WGS sequence"/>
</dbReference>
<comment type="caution">
    <text evidence="2">The sequence shown here is derived from an EMBL/GenBank/DDBJ whole genome shotgun (WGS) entry which is preliminary data.</text>
</comment>
<reference evidence="2 3" key="1">
    <citation type="submission" date="2019-03" db="EMBL/GenBank/DDBJ databases">
        <title>Genomic Encyclopedia of Type Strains, Phase IV (KMG-IV): sequencing the most valuable type-strain genomes for metagenomic binning, comparative biology and taxonomic classification.</title>
        <authorList>
            <person name="Goeker M."/>
        </authorList>
    </citation>
    <scope>NUCLEOTIDE SEQUENCE [LARGE SCALE GENOMIC DNA]</scope>
    <source>
        <strain evidence="2 3">DSM 100059</strain>
    </source>
</reference>
<dbReference type="NCBIfam" id="TIGR04192">
    <property type="entry name" value="GRASP_w_spasm"/>
    <property type="match status" value="1"/>
</dbReference>
<feature type="domain" description="MvdD-like pre-ATP grasp" evidence="1">
    <location>
        <begin position="1"/>
        <end position="126"/>
    </location>
</feature>
<gene>
    <name evidence="2" type="ORF">EDB95_4799</name>
</gene>
<evidence type="ECO:0000259" key="1">
    <source>
        <dbReference type="Pfam" id="PF21068"/>
    </source>
</evidence>
<evidence type="ECO:0000313" key="3">
    <source>
        <dbReference type="Proteomes" id="UP000294498"/>
    </source>
</evidence>
<protein>
    <submittedName>
        <fullName evidence="2">ATP-GRASP peptide maturase of grasp-with-spasm system</fullName>
    </submittedName>
</protein>
<dbReference type="Pfam" id="PF21068">
    <property type="entry name" value="ATPgraspMvdD"/>
    <property type="match status" value="1"/>
</dbReference>
<evidence type="ECO:0000313" key="2">
    <source>
        <dbReference type="EMBL" id="TDW96963.1"/>
    </source>
</evidence>
<organism evidence="2 3">
    <name type="scientific">Dinghuibacter silviterrae</name>
    <dbReference type="NCBI Taxonomy" id="1539049"/>
    <lineage>
        <taxon>Bacteria</taxon>
        <taxon>Pseudomonadati</taxon>
        <taxon>Bacteroidota</taxon>
        <taxon>Chitinophagia</taxon>
        <taxon>Chitinophagales</taxon>
        <taxon>Chitinophagaceae</taxon>
        <taxon>Dinghuibacter</taxon>
    </lineage>
</organism>
<dbReference type="InterPro" id="IPR048936">
    <property type="entry name" value="MvdD-like_ATPgrasp"/>
</dbReference>
<dbReference type="OrthoDB" id="583309at2"/>
<dbReference type="AlphaFoldDB" id="A0A4R8DH00"/>
<accession>A0A4R8DH00</accession>
<keyword evidence="3" id="KW-1185">Reference proteome</keyword>
<dbReference type="InterPro" id="IPR026455">
    <property type="entry name" value="GRASP_w_spasm"/>
</dbReference>
<proteinExistence type="predicted"/>
<dbReference type="RefSeq" id="WP_133998338.1">
    <property type="nucleotide sequence ID" value="NZ_SODV01000002.1"/>
</dbReference>
<name>A0A4R8DH00_9BACT</name>
<dbReference type="SUPFAM" id="SSF56059">
    <property type="entry name" value="Glutathione synthetase ATP-binding domain-like"/>
    <property type="match status" value="1"/>
</dbReference>